<evidence type="ECO:0000313" key="24">
    <source>
        <dbReference type="EMBL" id="KAK9398989.1"/>
    </source>
</evidence>
<evidence type="ECO:0000256" key="18">
    <source>
        <dbReference type="ARBA" id="ARBA00048611"/>
    </source>
</evidence>
<evidence type="ECO:0000256" key="12">
    <source>
        <dbReference type="ARBA" id="ARBA00048008"/>
    </source>
</evidence>
<keyword evidence="2" id="KW-0276">Fatty acid metabolism</keyword>
<evidence type="ECO:0000313" key="25">
    <source>
        <dbReference type="Proteomes" id="UP001474421"/>
    </source>
</evidence>
<evidence type="ECO:0000256" key="7">
    <source>
        <dbReference type="ARBA" id="ARBA00041812"/>
    </source>
</evidence>
<comment type="catalytic activity">
    <reaction evidence="12">
        <text>14-hydroxy-(4Z,7Z,10Z,12E,16Z,19Z)-docosahexaenoate + NAD(+) = 14-oxo-(4Z,7Z,10Z,12E,16Z,19Z)-docosahexaenoate + NADH + H(+)</text>
        <dbReference type="Rhea" id="RHEA:48952"/>
        <dbReference type="ChEBI" id="CHEBI:15378"/>
        <dbReference type="ChEBI" id="CHEBI:57540"/>
        <dbReference type="ChEBI" id="CHEBI:57945"/>
        <dbReference type="ChEBI" id="CHEBI:90866"/>
        <dbReference type="ChEBI" id="CHEBI:90867"/>
    </reaction>
    <physiologicalReaction direction="left-to-right" evidence="12">
        <dbReference type="Rhea" id="RHEA:48953"/>
    </physiologicalReaction>
</comment>
<evidence type="ECO:0000256" key="1">
    <source>
        <dbReference type="ARBA" id="ARBA00006484"/>
    </source>
</evidence>
<evidence type="ECO:0000256" key="4">
    <source>
        <dbReference type="ARBA" id="ARBA00038968"/>
    </source>
</evidence>
<proteinExistence type="inferred from homology"/>
<comment type="function">
    <text evidence="9">Catalyzes the NAD-dependent dehydrogenation (oxidation) of a broad array of hydroxylated polyunsaturated fatty acids (mainly eicosanoids and docosanoids, including prostaglandins, lipoxins and resolvins), yielding their corresponding keto (oxo) metabolites. Decreases the levels of the pro-proliferative prostaglandins such as prostaglandin E2 (whose activity is increased in cancer because of an increase in the expression of cyclooxygenase 2) and generates oxo-fatty acid products that can profoundly influence cell function by abrogating pro-inflammatory cytokine expression. Converts resolvins E1, D1 and D2 to their oxo products, which represents a mode of resolvin inactivation. Resolvin E1 plays important roles during the resolution phase of acute inflammation, while resolvins D1 and D2 have a unique role in obesity-induced adipose inflammation.</text>
</comment>
<evidence type="ECO:0000256" key="22">
    <source>
        <dbReference type="ARBA" id="ARBA00049188"/>
    </source>
</evidence>
<comment type="catalytic activity">
    <reaction evidence="16">
        <text>resolvin D2 + NAD(+) = 7-oxoresolvin D2 + NADH + H(+)</text>
        <dbReference type="Rhea" id="RHEA:53584"/>
        <dbReference type="ChEBI" id="CHEBI:15378"/>
        <dbReference type="ChEBI" id="CHEBI:57540"/>
        <dbReference type="ChEBI" id="CHEBI:57945"/>
        <dbReference type="ChEBI" id="CHEBI:133367"/>
        <dbReference type="ChEBI" id="CHEBI:137497"/>
    </reaction>
    <physiologicalReaction direction="left-to-right" evidence="16">
        <dbReference type="Rhea" id="RHEA:53585"/>
    </physiologicalReaction>
</comment>
<comment type="caution">
    <text evidence="24">The sequence shown here is derived from an EMBL/GenBank/DDBJ whole genome shotgun (WGS) entry which is preliminary data.</text>
</comment>
<evidence type="ECO:0000256" key="13">
    <source>
        <dbReference type="ARBA" id="ARBA00048140"/>
    </source>
</evidence>
<evidence type="ECO:0000256" key="3">
    <source>
        <dbReference type="ARBA" id="ARBA00023002"/>
    </source>
</evidence>
<dbReference type="PROSITE" id="PS00061">
    <property type="entry name" value="ADH_SHORT"/>
    <property type="match status" value="1"/>
</dbReference>
<dbReference type="Proteomes" id="UP001474421">
    <property type="component" value="Unassembled WGS sequence"/>
</dbReference>
<dbReference type="FunFam" id="3.40.50.720:FF:000149">
    <property type="entry name" value="15-hydroxyprostaglandin dehydrogenase [NAD(+)]"/>
    <property type="match status" value="1"/>
</dbReference>
<comment type="catalytic activity">
    <reaction evidence="22">
        <text>resolvin E1 + NAD(+) = 18-oxo-resolvin E1 + NADH + H(+)</text>
        <dbReference type="Rhea" id="RHEA:49244"/>
        <dbReference type="ChEBI" id="CHEBI:15378"/>
        <dbReference type="ChEBI" id="CHEBI:57540"/>
        <dbReference type="ChEBI" id="CHEBI:57945"/>
        <dbReference type="ChEBI" id="CHEBI:91000"/>
        <dbReference type="ChEBI" id="CHEBI:91001"/>
    </reaction>
    <physiologicalReaction direction="left-to-right" evidence="22">
        <dbReference type="Rhea" id="RHEA:49245"/>
    </physiologicalReaction>
</comment>
<comment type="catalytic activity">
    <reaction evidence="18">
        <text>prostaglandin A1 + NAD(+) = 15-oxo-prostaglandin A1 + NADH + H(+)</text>
        <dbReference type="Rhea" id="RHEA:41263"/>
        <dbReference type="ChEBI" id="CHEBI:15378"/>
        <dbReference type="ChEBI" id="CHEBI:57398"/>
        <dbReference type="ChEBI" id="CHEBI:57540"/>
        <dbReference type="ChEBI" id="CHEBI:57945"/>
        <dbReference type="ChEBI" id="CHEBI:85072"/>
    </reaction>
    <physiologicalReaction direction="left-to-right" evidence="18">
        <dbReference type="Rhea" id="RHEA:41264"/>
    </physiologicalReaction>
</comment>
<evidence type="ECO:0000256" key="15">
    <source>
        <dbReference type="ARBA" id="ARBA00048170"/>
    </source>
</evidence>
<dbReference type="SUPFAM" id="SSF51735">
    <property type="entry name" value="NAD(P)-binding Rossmann-fold domains"/>
    <property type="match status" value="1"/>
</dbReference>
<dbReference type="PRINTS" id="PR00081">
    <property type="entry name" value="GDHRDH"/>
</dbReference>
<protein>
    <recommendedName>
        <fullName evidence="6">15-hydroxyprostaglandin dehydrogenase [NAD(+)]</fullName>
        <ecNumber evidence="4">1.1.1.141</ecNumber>
        <ecNumber evidence="5">1.1.1.232</ecNumber>
    </recommendedName>
    <alternativeName>
        <fullName evidence="8">Eicosanoid/docosanoid dehydrogenase [NAD(+)]</fullName>
    </alternativeName>
    <alternativeName>
        <fullName evidence="7">Prostaglandin dehydrogenase 1</fullName>
    </alternativeName>
</protein>
<dbReference type="EMBL" id="JAOTOJ010000007">
    <property type="protein sequence ID" value="KAK9398989.1"/>
    <property type="molecule type" value="Genomic_DNA"/>
</dbReference>
<dbReference type="EC" id="1.1.1.141" evidence="4"/>
<dbReference type="InterPro" id="IPR036291">
    <property type="entry name" value="NAD(P)-bd_dom_sf"/>
</dbReference>
<keyword evidence="2" id="KW-0644">Prostaglandin metabolism</keyword>
<evidence type="ECO:0000256" key="14">
    <source>
        <dbReference type="ARBA" id="ARBA00048144"/>
    </source>
</evidence>
<dbReference type="AlphaFoldDB" id="A0AAW1BAJ1"/>
<evidence type="ECO:0000256" key="17">
    <source>
        <dbReference type="ARBA" id="ARBA00048535"/>
    </source>
</evidence>
<reference evidence="24 25" key="1">
    <citation type="journal article" date="2024" name="Proc. Natl. Acad. Sci. U.S.A.">
        <title>The genetic regulatory architecture and epigenomic basis for age-related changes in rattlesnake venom.</title>
        <authorList>
            <person name="Hogan M.P."/>
            <person name="Holding M.L."/>
            <person name="Nystrom G.S."/>
            <person name="Colston T.J."/>
            <person name="Bartlett D.A."/>
            <person name="Mason A.J."/>
            <person name="Ellsworth S.A."/>
            <person name="Rautsaw R.M."/>
            <person name="Lawrence K.C."/>
            <person name="Strickland J.L."/>
            <person name="He B."/>
            <person name="Fraser P."/>
            <person name="Margres M.J."/>
            <person name="Gilbert D.M."/>
            <person name="Gibbs H.L."/>
            <person name="Parkinson C.L."/>
            <person name="Rokyta D.R."/>
        </authorList>
    </citation>
    <scope>NUCLEOTIDE SEQUENCE [LARGE SCALE GENOMIC DNA]</scope>
    <source>
        <strain evidence="24">DRR0105</strain>
    </source>
</reference>
<evidence type="ECO:0000256" key="8">
    <source>
        <dbReference type="ARBA" id="ARBA00042026"/>
    </source>
</evidence>
<dbReference type="GO" id="GO:0016404">
    <property type="term" value="F:15-hydroxyprostaglandin dehydrogenase (NAD+) activity"/>
    <property type="evidence" value="ECO:0007669"/>
    <property type="project" value="UniProtKB-EC"/>
</dbReference>
<dbReference type="GO" id="GO:0047034">
    <property type="term" value="F:15-hydroxyicosatetraenoate dehydrogenase activity"/>
    <property type="evidence" value="ECO:0007669"/>
    <property type="project" value="UniProtKB-EC"/>
</dbReference>
<comment type="catalytic activity">
    <reaction evidence="17">
        <text>lipoxin A4 + NAD(+) = 15-oxo-(5S,6R)-dihydroxy-(7E,9E,11Z,13E)-eicosatetraenoate + NADH + H(+)</text>
        <dbReference type="Rhea" id="RHEA:41572"/>
        <dbReference type="ChEBI" id="CHEBI:15378"/>
        <dbReference type="ChEBI" id="CHEBI:57540"/>
        <dbReference type="ChEBI" id="CHEBI:57945"/>
        <dbReference type="ChEBI" id="CHEBI:67026"/>
        <dbReference type="ChEBI" id="CHEBI:78311"/>
    </reaction>
    <physiologicalReaction direction="left-to-right" evidence="17">
        <dbReference type="Rhea" id="RHEA:41573"/>
    </physiologicalReaction>
</comment>
<name>A0AAW1BAJ1_CROAD</name>
<dbReference type="PRINTS" id="PR00080">
    <property type="entry name" value="SDRFAMILY"/>
</dbReference>
<evidence type="ECO:0000256" key="23">
    <source>
        <dbReference type="RuleBase" id="RU000363"/>
    </source>
</evidence>
<dbReference type="GO" id="GO:0005737">
    <property type="term" value="C:cytoplasm"/>
    <property type="evidence" value="ECO:0007669"/>
    <property type="project" value="TreeGrafter"/>
</dbReference>
<dbReference type="Pfam" id="PF00106">
    <property type="entry name" value="adh_short"/>
    <property type="match status" value="1"/>
</dbReference>
<comment type="catalytic activity">
    <reaction evidence="14">
        <text>(11R)-hydroxy-(5Z,8Z,12E,14Z)-eicosatetraenoate + NAD(+) = 11-oxo-(5Z,8Z,12E,14Z)-eicosatetraenoate + NADH + H(+)</text>
        <dbReference type="Rhea" id="RHEA:48640"/>
        <dbReference type="ChEBI" id="CHEBI:15378"/>
        <dbReference type="ChEBI" id="CHEBI:57540"/>
        <dbReference type="ChEBI" id="CHEBI:57945"/>
        <dbReference type="ChEBI" id="CHEBI:78836"/>
        <dbReference type="ChEBI" id="CHEBI:90697"/>
    </reaction>
    <physiologicalReaction direction="left-to-right" evidence="14">
        <dbReference type="Rhea" id="RHEA:48641"/>
    </physiologicalReaction>
</comment>
<keyword evidence="3" id="KW-0560">Oxidoreductase</keyword>
<comment type="catalytic activity">
    <reaction evidence="21">
        <text>(15S)-hydroxy-(5Z,8Z,11Z,13E)-eicosatetraenoate + NAD(+) = 15-oxo-(5Z,8Z,11Z,13E)-eicosatetraenoate + NADH + H(+)</text>
        <dbReference type="Rhea" id="RHEA:23260"/>
        <dbReference type="ChEBI" id="CHEBI:15378"/>
        <dbReference type="ChEBI" id="CHEBI:57409"/>
        <dbReference type="ChEBI" id="CHEBI:57410"/>
        <dbReference type="ChEBI" id="CHEBI:57540"/>
        <dbReference type="ChEBI" id="CHEBI:57945"/>
        <dbReference type="EC" id="1.1.1.232"/>
    </reaction>
    <physiologicalReaction direction="left-to-right" evidence="21">
        <dbReference type="Rhea" id="RHEA:23261"/>
    </physiologicalReaction>
</comment>
<comment type="catalytic activity">
    <reaction evidence="13">
        <text>15-oxo-(5S,6R)-dihydroxy-(7E,9E,11Z)-eicosatrienoate + NADH + H(+) = (5S,6R,15S)-trihydroxy-(7E,9E,11Z)-eicosatrienoate + NAD(+)</text>
        <dbReference type="Rhea" id="RHEA:41596"/>
        <dbReference type="ChEBI" id="CHEBI:15378"/>
        <dbReference type="ChEBI" id="CHEBI:57540"/>
        <dbReference type="ChEBI" id="CHEBI:57945"/>
        <dbReference type="ChEBI" id="CHEBI:78325"/>
        <dbReference type="ChEBI" id="CHEBI:78329"/>
    </reaction>
    <physiologicalReaction direction="left-to-right" evidence="13">
        <dbReference type="Rhea" id="RHEA:41597"/>
    </physiologicalReaction>
</comment>
<comment type="catalytic activity">
    <reaction evidence="20">
        <text>resolvin D2 + NAD(+) = 16-oxoresolvin D2 + NADH + H(+)</text>
        <dbReference type="Rhea" id="RHEA:53588"/>
        <dbReference type="ChEBI" id="CHEBI:15378"/>
        <dbReference type="ChEBI" id="CHEBI:57540"/>
        <dbReference type="ChEBI" id="CHEBI:57945"/>
        <dbReference type="ChEBI" id="CHEBI:133367"/>
        <dbReference type="ChEBI" id="CHEBI:137498"/>
    </reaction>
    <physiologicalReaction direction="left-to-right" evidence="20">
        <dbReference type="Rhea" id="RHEA:53589"/>
    </physiologicalReaction>
</comment>
<evidence type="ECO:0000256" key="21">
    <source>
        <dbReference type="ARBA" id="ARBA00049151"/>
    </source>
</evidence>
<evidence type="ECO:0000256" key="20">
    <source>
        <dbReference type="ARBA" id="ARBA00048921"/>
    </source>
</evidence>
<comment type="catalytic activity">
    <reaction evidence="10">
        <text>prostaglandin E1 + NAD(+) = 15-oxoprostaglandin E1 + NADH + H(+)</text>
        <dbReference type="Rhea" id="RHEA:16477"/>
        <dbReference type="ChEBI" id="CHEBI:15378"/>
        <dbReference type="ChEBI" id="CHEBI:57397"/>
        <dbReference type="ChEBI" id="CHEBI:57401"/>
        <dbReference type="ChEBI" id="CHEBI:57540"/>
        <dbReference type="ChEBI" id="CHEBI:57945"/>
    </reaction>
    <physiologicalReaction direction="left-to-right" evidence="10">
        <dbReference type="Rhea" id="RHEA:16478"/>
    </physiologicalReaction>
</comment>
<evidence type="ECO:0000256" key="9">
    <source>
        <dbReference type="ARBA" id="ARBA00045705"/>
    </source>
</evidence>
<keyword evidence="2" id="KW-0443">Lipid metabolism</keyword>
<keyword evidence="25" id="KW-1185">Reference proteome</keyword>
<dbReference type="InterPro" id="IPR002347">
    <property type="entry name" value="SDR_fam"/>
</dbReference>
<dbReference type="PANTHER" id="PTHR44229">
    <property type="entry name" value="15-HYDROXYPROSTAGLANDIN DEHYDROGENASE [NAD(+)]"/>
    <property type="match status" value="1"/>
</dbReference>
<evidence type="ECO:0000256" key="2">
    <source>
        <dbReference type="ARBA" id="ARBA00022501"/>
    </source>
</evidence>
<evidence type="ECO:0000256" key="19">
    <source>
        <dbReference type="ARBA" id="ARBA00048739"/>
    </source>
</evidence>
<comment type="similarity">
    <text evidence="1 23">Belongs to the short-chain dehydrogenases/reductases (SDR) family.</text>
</comment>
<sequence>MGRGPDDKDSWFLYLRKETKRRGRNTKFRLGTASRTVTRRGSREWSWRREGQREATSVQVTPTSACTGRIQFSFRSPRLEAVGRLIPAAEGNRRSGRAALSDREPVIILVGESAKKSKMHLKGKVALVTGAAQGIGKAFVEALLEKGCKVALVDLNADAGKASKGDFDKQYDPQRTIFIPCDVSNEEKFKDAFKNTIQHFGNLDILVNNAGVNDEANWENTVQINLISVIRGTYIGLEYMKIENGGSGGAIINTASLAGLWPVAYQPVYSASKHGVIGFTRSVALAARAKNYGVRINAICPGFVNTPILQSAFQEEYMGSYYSFKEEIKHKMEFYGILDPSLIAEGLIKILEDDSLNGEIMKITKQGINFHEYCPTP</sequence>
<gene>
    <name evidence="24" type="ORF">NXF25_013958</name>
</gene>
<evidence type="ECO:0000256" key="16">
    <source>
        <dbReference type="ARBA" id="ARBA00048393"/>
    </source>
</evidence>
<evidence type="ECO:0000256" key="5">
    <source>
        <dbReference type="ARBA" id="ARBA00039060"/>
    </source>
</evidence>
<dbReference type="PANTHER" id="PTHR44229:SF4">
    <property type="entry name" value="15-HYDROXYPROSTAGLANDIN DEHYDROGENASE [NAD(+)]"/>
    <property type="match status" value="1"/>
</dbReference>
<dbReference type="CDD" id="cd05323">
    <property type="entry name" value="ADH_SDR_c_like"/>
    <property type="match status" value="1"/>
</dbReference>
<comment type="catalytic activity">
    <reaction evidence="11">
        <text>resolvin D1 + NAD(+) = 8-oxoresolvin D1 + NADH + H(+)</text>
        <dbReference type="Rhea" id="RHEA:50124"/>
        <dbReference type="ChEBI" id="CHEBI:15378"/>
        <dbReference type="ChEBI" id="CHEBI:57540"/>
        <dbReference type="ChEBI" id="CHEBI:57945"/>
        <dbReference type="ChEBI" id="CHEBI:132079"/>
        <dbReference type="ChEBI" id="CHEBI:132080"/>
    </reaction>
    <physiologicalReaction direction="left-to-right" evidence="11">
        <dbReference type="Rhea" id="RHEA:50125"/>
    </physiologicalReaction>
</comment>
<organism evidence="24 25">
    <name type="scientific">Crotalus adamanteus</name>
    <name type="common">Eastern diamondback rattlesnake</name>
    <dbReference type="NCBI Taxonomy" id="8729"/>
    <lineage>
        <taxon>Eukaryota</taxon>
        <taxon>Metazoa</taxon>
        <taxon>Chordata</taxon>
        <taxon>Craniata</taxon>
        <taxon>Vertebrata</taxon>
        <taxon>Euteleostomi</taxon>
        <taxon>Lepidosauria</taxon>
        <taxon>Squamata</taxon>
        <taxon>Bifurcata</taxon>
        <taxon>Unidentata</taxon>
        <taxon>Episquamata</taxon>
        <taxon>Toxicofera</taxon>
        <taxon>Serpentes</taxon>
        <taxon>Colubroidea</taxon>
        <taxon>Viperidae</taxon>
        <taxon>Crotalinae</taxon>
        <taxon>Crotalus</taxon>
    </lineage>
</organism>
<dbReference type="InterPro" id="IPR020904">
    <property type="entry name" value="Sc_DH/Rdtase_CS"/>
</dbReference>
<comment type="catalytic activity">
    <reaction evidence="15">
        <text>resolvin D1 + NAD(+) = 17-oxoresolvin D1 + NADH + H(+)</text>
        <dbReference type="Rhea" id="RHEA:50128"/>
        <dbReference type="ChEBI" id="CHEBI:15378"/>
        <dbReference type="ChEBI" id="CHEBI:57540"/>
        <dbReference type="ChEBI" id="CHEBI:57945"/>
        <dbReference type="ChEBI" id="CHEBI:132079"/>
        <dbReference type="ChEBI" id="CHEBI:132081"/>
    </reaction>
    <physiologicalReaction direction="left-to-right" evidence="15">
        <dbReference type="Rhea" id="RHEA:50129"/>
    </physiologicalReaction>
</comment>
<evidence type="ECO:0000256" key="10">
    <source>
        <dbReference type="ARBA" id="ARBA00047325"/>
    </source>
</evidence>
<dbReference type="EC" id="1.1.1.232" evidence="5"/>
<accession>A0AAW1BAJ1</accession>
<dbReference type="GO" id="GO:0006693">
    <property type="term" value="P:prostaglandin metabolic process"/>
    <property type="evidence" value="ECO:0007669"/>
    <property type="project" value="UniProtKB-KW"/>
</dbReference>
<dbReference type="Gene3D" id="3.40.50.720">
    <property type="entry name" value="NAD(P)-binding Rossmann-like Domain"/>
    <property type="match status" value="1"/>
</dbReference>
<evidence type="ECO:0000256" key="6">
    <source>
        <dbReference type="ARBA" id="ARBA00040276"/>
    </source>
</evidence>
<comment type="catalytic activity">
    <reaction evidence="19">
        <text>prostaglandin E2 + NAD(+) = 15-oxoprostaglandin E2 + NADH + H(+)</text>
        <dbReference type="Rhea" id="RHEA:11876"/>
        <dbReference type="ChEBI" id="CHEBI:15378"/>
        <dbReference type="ChEBI" id="CHEBI:57400"/>
        <dbReference type="ChEBI" id="CHEBI:57540"/>
        <dbReference type="ChEBI" id="CHEBI:57945"/>
        <dbReference type="ChEBI" id="CHEBI:606564"/>
        <dbReference type="EC" id="1.1.1.141"/>
    </reaction>
    <physiologicalReaction direction="left-to-right" evidence="19">
        <dbReference type="Rhea" id="RHEA:11877"/>
    </physiologicalReaction>
</comment>
<evidence type="ECO:0000256" key="11">
    <source>
        <dbReference type="ARBA" id="ARBA00047672"/>
    </source>
</evidence>